<reference evidence="1" key="1">
    <citation type="submission" date="2015-07" db="EMBL/GenBank/DDBJ databases">
        <title>MeaNS - Measles Nucleotide Surveillance Program.</title>
        <authorList>
            <person name="Tran T."/>
            <person name="Druce J."/>
        </authorList>
    </citation>
    <scope>NUCLEOTIDE SEQUENCE</scope>
    <source>
        <strain evidence="1">UCB-OBI-ISO-001</strain>
        <tissue evidence="1">Gonad</tissue>
    </source>
</reference>
<dbReference type="AlphaFoldDB" id="A0A0L8FTN7"/>
<organism evidence="1">
    <name type="scientific">Octopus bimaculoides</name>
    <name type="common">California two-spotted octopus</name>
    <dbReference type="NCBI Taxonomy" id="37653"/>
    <lineage>
        <taxon>Eukaryota</taxon>
        <taxon>Metazoa</taxon>
        <taxon>Spiralia</taxon>
        <taxon>Lophotrochozoa</taxon>
        <taxon>Mollusca</taxon>
        <taxon>Cephalopoda</taxon>
        <taxon>Coleoidea</taxon>
        <taxon>Octopodiformes</taxon>
        <taxon>Octopoda</taxon>
        <taxon>Incirrata</taxon>
        <taxon>Octopodidae</taxon>
        <taxon>Octopus</taxon>
    </lineage>
</organism>
<name>A0A0L8FTN7_OCTBM</name>
<dbReference type="EMBL" id="KQ426791">
    <property type="protein sequence ID" value="KOF67770.1"/>
    <property type="molecule type" value="Genomic_DNA"/>
</dbReference>
<sequence>MFSSRFCDREDIQKISQVISDEISYDTTGNLSDFETTDK</sequence>
<gene>
    <name evidence="1" type="ORF">OCBIM_22008868mg</name>
</gene>
<proteinExistence type="predicted"/>
<evidence type="ECO:0000313" key="1">
    <source>
        <dbReference type="EMBL" id="KOF67770.1"/>
    </source>
</evidence>
<protein>
    <submittedName>
        <fullName evidence="1">Uncharacterized protein</fullName>
    </submittedName>
</protein>
<accession>A0A0L8FTN7</accession>